<evidence type="ECO:0000313" key="1">
    <source>
        <dbReference type="EMBL" id="GBP88212.1"/>
    </source>
</evidence>
<evidence type="ECO:0000313" key="2">
    <source>
        <dbReference type="Proteomes" id="UP000299102"/>
    </source>
</evidence>
<keyword evidence="2" id="KW-1185">Reference proteome</keyword>
<proteinExistence type="predicted"/>
<reference evidence="1 2" key="1">
    <citation type="journal article" date="2019" name="Commun. Biol.">
        <title>The bagworm genome reveals a unique fibroin gene that provides high tensile strength.</title>
        <authorList>
            <person name="Kono N."/>
            <person name="Nakamura H."/>
            <person name="Ohtoshi R."/>
            <person name="Tomita M."/>
            <person name="Numata K."/>
            <person name="Arakawa K."/>
        </authorList>
    </citation>
    <scope>NUCLEOTIDE SEQUENCE [LARGE SCALE GENOMIC DNA]</scope>
</reference>
<dbReference type="EMBL" id="BGZK01001915">
    <property type="protein sequence ID" value="GBP88212.1"/>
    <property type="molecule type" value="Genomic_DNA"/>
</dbReference>
<comment type="caution">
    <text evidence="1">The sequence shown here is derived from an EMBL/GenBank/DDBJ whole genome shotgun (WGS) entry which is preliminary data.</text>
</comment>
<accession>A0A4C1ZLL3</accession>
<dbReference type="Proteomes" id="UP000299102">
    <property type="component" value="Unassembled WGS sequence"/>
</dbReference>
<gene>
    <name evidence="1" type="ORF">EVAR_89867_1</name>
</gene>
<organism evidence="1 2">
    <name type="scientific">Eumeta variegata</name>
    <name type="common">Bagworm moth</name>
    <name type="synonym">Eumeta japonica</name>
    <dbReference type="NCBI Taxonomy" id="151549"/>
    <lineage>
        <taxon>Eukaryota</taxon>
        <taxon>Metazoa</taxon>
        <taxon>Ecdysozoa</taxon>
        <taxon>Arthropoda</taxon>
        <taxon>Hexapoda</taxon>
        <taxon>Insecta</taxon>
        <taxon>Pterygota</taxon>
        <taxon>Neoptera</taxon>
        <taxon>Endopterygota</taxon>
        <taxon>Lepidoptera</taxon>
        <taxon>Glossata</taxon>
        <taxon>Ditrysia</taxon>
        <taxon>Tineoidea</taxon>
        <taxon>Psychidae</taxon>
        <taxon>Oiketicinae</taxon>
        <taxon>Eumeta</taxon>
    </lineage>
</organism>
<name>A0A4C1ZLL3_EUMVA</name>
<protein>
    <submittedName>
        <fullName evidence="1">Uncharacterized protein</fullName>
    </submittedName>
</protein>
<dbReference type="AlphaFoldDB" id="A0A4C1ZLL3"/>
<sequence>MIIACTPATPEELLVRRRPFKWDLEIPNFLDDLFVKMVAKLNDDRYVNVKDPDTRCDIHWEGGRRPPLTCAVADGRFFHREDLQFCTKGDFAATAFDLFFEESALRRAGGRPTSPAGAPRAGRPRPARTAICPWKNEIA</sequence>